<dbReference type="PANTHER" id="PTHR11496">
    <property type="entry name" value="ALCOHOL DEHYDROGENASE"/>
    <property type="match status" value="1"/>
</dbReference>
<reference evidence="6" key="2">
    <citation type="submission" date="2021-09" db="EMBL/GenBank/DDBJ databases">
        <authorList>
            <person name="Gilroy R."/>
        </authorList>
    </citation>
    <scope>NUCLEOTIDE SEQUENCE</scope>
    <source>
        <strain evidence="6">ChiSjej5B23-16112</strain>
    </source>
</reference>
<reference evidence="6" key="1">
    <citation type="journal article" date="2021" name="PeerJ">
        <title>Extensive microbial diversity within the chicken gut microbiome revealed by metagenomics and culture.</title>
        <authorList>
            <person name="Gilroy R."/>
            <person name="Ravi A."/>
            <person name="Getino M."/>
            <person name="Pursley I."/>
            <person name="Horton D.L."/>
            <person name="Alikhan N.F."/>
            <person name="Baker D."/>
            <person name="Gharbi K."/>
            <person name="Hall N."/>
            <person name="Watson M."/>
            <person name="Adriaenssens E.M."/>
            <person name="Foster-Nyarko E."/>
            <person name="Jarju S."/>
            <person name="Secka A."/>
            <person name="Antonio M."/>
            <person name="Oren A."/>
            <person name="Chaudhuri R.R."/>
            <person name="La Ragione R."/>
            <person name="Hildebrand F."/>
            <person name="Pallen M.J."/>
        </authorList>
    </citation>
    <scope>NUCLEOTIDE SEQUENCE</scope>
    <source>
        <strain evidence="6">ChiSjej5B23-16112</strain>
    </source>
</reference>
<evidence type="ECO:0000313" key="7">
    <source>
        <dbReference type="Proteomes" id="UP000769156"/>
    </source>
</evidence>
<dbReference type="GO" id="GO:0046872">
    <property type="term" value="F:metal ion binding"/>
    <property type="evidence" value="ECO:0007669"/>
    <property type="project" value="InterPro"/>
</dbReference>
<dbReference type="Pfam" id="PF00465">
    <property type="entry name" value="Fe-ADH"/>
    <property type="match status" value="1"/>
</dbReference>
<dbReference type="RefSeq" id="WP_303182725.1">
    <property type="nucleotide sequence ID" value="NZ_CAUGIN010000024.1"/>
</dbReference>
<dbReference type="EMBL" id="DYVY01000036">
    <property type="protein sequence ID" value="HJF93548.1"/>
    <property type="molecule type" value="Genomic_DNA"/>
</dbReference>
<proteinExistence type="inferred from homology"/>
<evidence type="ECO:0000259" key="5">
    <source>
        <dbReference type="Pfam" id="PF25137"/>
    </source>
</evidence>
<comment type="caution">
    <text evidence="6">The sequence shown here is derived from an EMBL/GenBank/DDBJ whole genome shotgun (WGS) entry which is preliminary data.</text>
</comment>
<dbReference type="PROSITE" id="PS00913">
    <property type="entry name" value="ADH_IRON_1"/>
    <property type="match status" value="1"/>
</dbReference>
<gene>
    <name evidence="6" type="ORF">K8V82_02010</name>
</gene>
<dbReference type="CDD" id="cd08189">
    <property type="entry name" value="Fe-ADH-like"/>
    <property type="match status" value="1"/>
</dbReference>
<dbReference type="InterPro" id="IPR039697">
    <property type="entry name" value="Alcohol_dehydrogenase_Fe"/>
</dbReference>
<dbReference type="AlphaFoldDB" id="A0A921LDU5"/>
<evidence type="ECO:0000259" key="4">
    <source>
        <dbReference type="Pfam" id="PF00465"/>
    </source>
</evidence>
<keyword evidence="2" id="KW-0560">Oxidoreductase</keyword>
<dbReference type="InterPro" id="IPR001670">
    <property type="entry name" value="ADH_Fe/GldA"/>
</dbReference>
<evidence type="ECO:0000313" key="6">
    <source>
        <dbReference type="EMBL" id="HJF93548.1"/>
    </source>
</evidence>
<protein>
    <submittedName>
        <fullName evidence="6">Iron-containing alcohol dehydrogenase</fullName>
    </submittedName>
</protein>
<dbReference type="FunFam" id="1.20.1090.10:FF:000001">
    <property type="entry name" value="Aldehyde-alcohol dehydrogenase"/>
    <property type="match status" value="1"/>
</dbReference>
<sequence length="400" mass="44279">MYVLWCRLFQKVMKFFMDIVPFWRKPKMITGRDSLKKLPGMLRHKGIKNVMLVTDPGIAALGLHHQLLEWIREEGIECVVYDKTTANPTIANVEEALELYREHSCHALIAFGGGSPMDCAKGVGARVARPRKKISSMRGELKILKPIPLLIAVPTTAGTGSETTLAAVLTDEKTHEKYALNDFVLIPKYAVLDPVLTRGLPPFITATTGMDALTHAVEAYIGKSNTAQTIEDSVTAVKLIFKNLERAYREGTDMEARENMQKASFLAGAAFTRAYVGYVHAIAHSLGGEYGIPHGLANAVILPYVLEAYGSAVHMSLAELADIVKIGQDLESDQEKANAFIAEIRAMNRRMGIPDKLEGIKEDDIDMLAKRAAKEANPLYPVPRIMKKAQLKEIYYQIRA</sequence>
<feature type="domain" description="Alcohol dehydrogenase iron-type/glycerol dehydrogenase GldA" evidence="4">
    <location>
        <begin position="27"/>
        <end position="194"/>
    </location>
</feature>
<dbReference type="GO" id="GO:0004022">
    <property type="term" value="F:alcohol dehydrogenase (NAD+) activity"/>
    <property type="evidence" value="ECO:0007669"/>
    <property type="project" value="UniProtKB-ARBA"/>
</dbReference>
<keyword evidence="3" id="KW-0520">NAD</keyword>
<dbReference type="Pfam" id="PF25137">
    <property type="entry name" value="ADH_Fe_C"/>
    <property type="match status" value="1"/>
</dbReference>
<dbReference type="InterPro" id="IPR056798">
    <property type="entry name" value="ADH_Fe_C"/>
</dbReference>
<evidence type="ECO:0000256" key="3">
    <source>
        <dbReference type="ARBA" id="ARBA00023027"/>
    </source>
</evidence>
<feature type="domain" description="Fe-containing alcohol dehydrogenase-like C-terminal" evidence="5">
    <location>
        <begin position="205"/>
        <end position="396"/>
    </location>
</feature>
<name>A0A921LDU5_9FIRM</name>
<accession>A0A921LDU5</accession>
<dbReference type="FunFam" id="3.40.50.1970:FF:000003">
    <property type="entry name" value="Alcohol dehydrogenase, iron-containing"/>
    <property type="match status" value="1"/>
</dbReference>
<dbReference type="Gene3D" id="1.20.1090.10">
    <property type="entry name" value="Dehydroquinate synthase-like - alpha domain"/>
    <property type="match status" value="1"/>
</dbReference>
<organism evidence="6 7">
    <name type="scientific">Lachnoclostridium phocaeense</name>
    <dbReference type="NCBI Taxonomy" id="1871021"/>
    <lineage>
        <taxon>Bacteria</taxon>
        <taxon>Bacillati</taxon>
        <taxon>Bacillota</taxon>
        <taxon>Clostridia</taxon>
        <taxon>Lachnospirales</taxon>
        <taxon>Lachnospiraceae</taxon>
    </lineage>
</organism>
<dbReference type="SUPFAM" id="SSF56796">
    <property type="entry name" value="Dehydroquinate synthase-like"/>
    <property type="match status" value="1"/>
</dbReference>
<comment type="similarity">
    <text evidence="1">Belongs to the iron-containing alcohol dehydrogenase family.</text>
</comment>
<dbReference type="Proteomes" id="UP000769156">
    <property type="component" value="Unassembled WGS sequence"/>
</dbReference>
<dbReference type="InterPro" id="IPR018211">
    <property type="entry name" value="ADH_Fe_CS"/>
</dbReference>
<evidence type="ECO:0000256" key="1">
    <source>
        <dbReference type="ARBA" id="ARBA00007358"/>
    </source>
</evidence>
<dbReference type="PANTHER" id="PTHR11496:SF102">
    <property type="entry name" value="ALCOHOL DEHYDROGENASE 4"/>
    <property type="match status" value="1"/>
</dbReference>
<evidence type="ECO:0000256" key="2">
    <source>
        <dbReference type="ARBA" id="ARBA00023002"/>
    </source>
</evidence>
<dbReference type="Gene3D" id="3.40.50.1970">
    <property type="match status" value="1"/>
</dbReference>
<dbReference type="PROSITE" id="PS00060">
    <property type="entry name" value="ADH_IRON_2"/>
    <property type="match status" value="1"/>
</dbReference>